<proteinExistence type="predicted"/>
<organism evidence="1 2">
    <name type="scientific">Puccinia sorghi</name>
    <dbReference type="NCBI Taxonomy" id="27349"/>
    <lineage>
        <taxon>Eukaryota</taxon>
        <taxon>Fungi</taxon>
        <taxon>Dikarya</taxon>
        <taxon>Basidiomycota</taxon>
        <taxon>Pucciniomycotina</taxon>
        <taxon>Pucciniomycetes</taxon>
        <taxon>Pucciniales</taxon>
        <taxon>Pucciniaceae</taxon>
        <taxon>Puccinia</taxon>
    </lineage>
</organism>
<comment type="caution">
    <text evidence="1">The sequence shown here is derived from an EMBL/GenBank/DDBJ whole genome shotgun (WGS) entry which is preliminary data.</text>
</comment>
<sequence length="149" mass="16656">MTAAARVGGVWWDPLGHLGALPQIPFLAKPQRCNDTCGAAAGFFIQIGLNAITYPESFPDESSKVTFAIFFMTYYVATWFQPYLTKVFNKEAVVFSHFMNNFKSSFFNHNHQKHAEIALQNLFPTRTVLATLRTSTCTPPMLDGPKPCS</sequence>
<reference evidence="1 2" key="1">
    <citation type="submission" date="2015-08" db="EMBL/GenBank/DDBJ databases">
        <title>Next Generation Sequencing and Analysis of the Genome of Puccinia sorghi L Schw, the Causal Agent of Maize Common Rust.</title>
        <authorList>
            <person name="Rochi L."/>
            <person name="Burguener G."/>
            <person name="Darino M."/>
            <person name="Turjanski A."/>
            <person name="Kreff E."/>
            <person name="Dieguez M.J."/>
            <person name="Sacco F."/>
        </authorList>
    </citation>
    <scope>NUCLEOTIDE SEQUENCE [LARGE SCALE GENOMIC DNA]</scope>
    <source>
        <strain evidence="1 2">RO10H11247</strain>
    </source>
</reference>
<gene>
    <name evidence="1" type="ORF">VP01_1004g12</name>
</gene>
<dbReference type="AlphaFoldDB" id="A0A0L6VVL5"/>
<protein>
    <submittedName>
        <fullName evidence="1">Uncharacterized protein</fullName>
    </submittedName>
</protein>
<accession>A0A0L6VVL5</accession>
<dbReference type="OrthoDB" id="4847360at2759"/>
<dbReference type="VEuPathDB" id="FungiDB:VP01_1004g12"/>
<dbReference type="Proteomes" id="UP000037035">
    <property type="component" value="Unassembled WGS sequence"/>
</dbReference>
<evidence type="ECO:0000313" key="2">
    <source>
        <dbReference type="Proteomes" id="UP000037035"/>
    </source>
</evidence>
<evidence type="ECO:0000313" key="1">
    <source>
        <dbReference type="EMBL" id="KNZ64684.1"/>
    </source>
</evidence>
<name>A0A0L6VVL5_9BASI</name>
<dbReference type="EMBL" id="LAVV01000055">
    <property type="protein sequence ID" value="KNZ64684.1"/>
    <property type="molecule type" value="Genomic_DNA"/>
</dbReference>
<keyword evidence="2" id="KW-1185">Reference proteome</keyword>